<proteinExistence type="predicted"/>
<keyword evidence="1" id="KW-1133">Transmembrane helix</keyword>
<sequence length="68" mass="7584">MAEKVSQKSSQLKIVIFNCSYFVYYISLPAALISAPEAKYYSNHHDSGLRRLVVERQLSSMSSKAAGL</sequence>
<evidence type="ECO:0000313" key="3">
    <source>
        <dbReference type="Proteomes" id="UP000240493"/>
    </source>
</evidence>
<reference evidence="2 3" key="1">
    <citation type="submission" date="2016-07" db="EMBL/GenBank/DDBJ databases">
        <title>Multiple horizontal gene transfer events from other fungi enriched the ability of initially mycotrophic Trichoderma (Ascomycota) to feed on dead plant biomass.</title>
        <authorList>
            <consortium name="DOE Joint Genome Institute"/>
            <person name="Aerts A."/>
            <person name="Atanasova L."/>
            <person name="Chenthamara K."/>
            <person name="Zhang J."/>
            <person name="Grujic M."/>
            <person name="Henrissat B."/>
            <person name="Kuo A."/>
            <person name="Salamov A."/>
            <person name="Lipzen A."/>
            <person name="Labutti K."/>
            <person name="Barry K."/>
            <person name="Miao Y."/>
            <person name="Rahimi M.J."/>
            <person name="Shen Q."/>
            <person name="Grigoriev I.V."/>
            <person name="Kubicek C.P."/>
            <person name="Druzhinina I.S."/>
        </authorList>
    </citation>
    <scope>NUCLEOTIDE SEQUENCE [LARGE SCALE GENOMIC DNA]</scope>
    <source>
        <strain evidence="2 3">CBS 433.97</strain>
    </source>
</reference>
<gene>
    <name evidence="2" type="ORF">M441DRAFT_360876</name>
</gene>
<dbReference type="Proteomes" id="UP000240493">
    <property type="component" value="Unassembled WGS sequence"/>
</dbReference>
<dbReference type="EMBL" id="KZ679259">
    <property type="protein sequence ID" value="PTB42884.1"/>
    <property type="molecule type" value="Genomic_DNA"/>
</dbReference>
<evidence type="ECO:0000256" key="1">
    <source>
        <dbReference type="SAM" id="Phobius"/>
    </source>
</evidence>
<keyword evidence="3" id="KW-1185">Reference proteome</keyword>
<dbReference type="AlphaFoldDB" id="A0A2T3ZDL8"/>
<organism evidence="2 3">
    <name type="scientific">Trichoderma asperellum (strain ATCC 204424 / CBS 433.97 / NBRC 101777)</name>
    <dbReference type="NCBI Taxonomy" id="1042311"/>
    <lineage>
        <taxon>Eukaryota</taxon>
        <taxon>Fungi</taxon>
        <taxon>Dikarya</taxon>
        <taxon>Ascomycota</taxon>
        <taxon>Pezizomycotina</taxon>
        <taxon>Sordariomycetes</taxon>
        <taxon>Hypocreomycetidae</taxon>
        <taxon>Hypocreales</taxon>
        <taxon>Hypocreaceae</taxon>
        <taxon>Trichoderma</taxon>
    </lineage>
</organism>
<protein>
    <submittedName>
        <fullName evidence="2">Uncharacterized protein</fullName>
    </submittedName>
</protein>
<name>A0A2T3ZDL8_TRIA4</name>
<accession>A0A2T3ZDL8</accession>
<keyword evidence="1" id="KW-0472">Membrane</keyword>
<keyword evidence="1" id="KW-0812">Transmembrane</keyword>
<feature type="transmembrane region" description="Helical" evidence="1">
    <location>
        <begin position="12"/>
        <end position="33"/>
    </location>
</feature>
<evidence type="ECO:0000313" key="2">
    <source>
        <dbReference type="EMBL" id="PTB42884.1"/>
    </source>
</evidence>